<evidence type="ECO:0000313" key="3">
    <source>
        <dbReference type="Proteomes" id="UP000322084"/>
    </source>
</evidence>
<gene>
    <name evidence="1" type="ORF">JCM17844_18980</name>
    <name evidence="2" type="ORF">JCM17845_12050</name>
</gene>
<proteinExistence type="predicted"/>
<accession>A0A5A7MQP9</accession>
<dbReference type="Proteomes" id="UP000322084">
    <property type="component" value="Unassembled WGS sequence"/>
</dbReference>
<evidence type="ECO:0000313" key="4">
    <source>
        <dbReference type="Proteomes" id="UP000325187"/>
    </source>
</evidence>
<dbReference type="AlphaFoldDB" id="A0A5A7MXA5"/>
<name>A0A5A7MXA5_9PROT</name>
<reference evidence="3 4" key="1">
    <citation type="submission" date="2019-09" db="EMBL/GenBank/DDBJ databases">
        <title>NBRP : Genome information of microbial organism related human and environment.</title>
        <authorList>
            <person name="Hattori M."/>
            <person name="Oshima K."/>
            <person name="Inaba H."/>
            <person name="Suda W."/>
            <person name="Sakamoto M."/>
            <person name="Iino T."/>
            <person name="Kitahara M."/>
            <person name="Oshida Y."/>
            <person name="Iida T."/>
            <person name="Kudo T."/>
            <person name="Itoh T."/>
            <person name="Ohkuma M."/>
        </authorList>
    </citation>
    <scope>NUCLEOTIDE SEQUENCE [LARGE SCALE GENOMIC DNA]</scope>
    <source>
        <strain evidence="1 3">Hi-2</strain>
        <strain evidence="2 4">Mie-1</strain>
    </source>
</reference>
<keyword evidence="4" id="KW-1185">Reference proteome</keyword>
<sequence length="72" mass="8373">MHEADMPIDPLHNRLKRVRDALETLSHEEREHMVRLAERAGMLSEMRDNGALGEERIEDLLARFHPMASARL</sequence>
<dbReference type="EMBL" id="BKCM01000005">
    <property type="protein sequence ID" value="GER00582.1"/>
    <property type="molecule type" value="Genomic_DNA"/>
</dbReference>
<dbReference type="Proteomes" id="UP000325187">
    <property type="component" value="Unassembled WGS sequence"/>
</dbReference>
<evidence type="ECO:0000313" key="1">
    <source>
        <dbReference type="EMBL" id="GEQ98261.1"/>
    </source>
</evidence>
<organism evidence="2 4">
    <name type="scientific">Iodidimonas gelatinilytica</name>
    <dbReference type="NCBI Taxonomy" id="1236966"/>
    <lineage>
        <taxon>Bacteria</taxon>
        <taxon>Pseudomonadati</taxon>
        <taxon>Pseudomonadota</taxon>
        <taxon>Alphaproteobacteria</taxon>
        <taxon>Iodidimonadales</taxon>
        <taxon>Iodidimonadaceae</taxon>
        <taxon>Iodidimonas</taxon>
    </lineage>
</organism>
<protein>
    <submittedName>
        <fullName evidence="2">Uncharacterized protein</fullName>
    </submittedName>
</protein>
<dbReference type="EMBL" id="BKCL01000005">
    <property type="protein sequence ID" value="GEQ98261.1"/>
    <property type="molecule type" value="Genomic_DNA"/>
</dbReference>
<evidence type="ECO:0000313" key="2">
    <source>
        <dbReference type="EMBL" id="GER00582.1"/>
    </source>
</evidence>
<accession>A0A5A7MXA5</accession>
<comment type="caution">
    <text evidence="2">The sequence shown here is derived from an EMBL/GenBank/DDBJ whole genome shotgun (WGS) entry which is preliminary data.</text>
</comment>